<keyword evidence="2" id="KW-1185">Reference proteome</keyword>
<dbReference type="AlphaFoldDB" id="A0A7Z0WFS5"/>
<dbReference type="RefSeq" id="WP_075138461.1">
    <property type="nucleotide sequence ID" value="NZ_MSIF01000044.1"/>
</dbReference>
<organism evidence="1 2">
    <name type="scientific">Actinophytocola xinjiangensis</name>
    <dbReference type="NCBI Taxonomy" id="485602"/>
    <lineage>
        <taxon>Bacteria</taxon>
        <taxon>Bacillati</taxon>
        <taxon>Actinomycetota</taxon>
        <taxon>Actinomycetes</taxon>
        <taxon>Pseudonocardiales</taxon>
        <taxon>Pseudonocardiaceae</taxon>
    </lineage>
</organism>
<dbReference type="EMBL" id="MSIF01000044">
    <property type="protein sequence ID" value="OLF04434.1"/>
    <property type="molecule type" value="Genomic_DNA"/>
</dbReference>
<gene>
    <name evidence="1" type="ORF">BLA60_40745</name>
</gene>
<reference evidence="1 2" key="1">
    <citation type="submission" date="2016-12" db="EMBL/GenBank/DDBJ databases">
        <title>The draft genome sequence of Actinophytocola xinjiangensis.</title>
        <authorList>
            <person name="Wang W."/>
            <person name="Yuan L."/>
        </authorList>
    </citation>
    <scope>NUCLEOTIDE SEQUENCE [LARGE SCALE GENOMIC DNA]</scope>
    <source>
        <strain evidence="1 2">CGMCC 4.4663</strain>
    </source>
</reference>
<sequence length="221" mass="25187">MNLARRLHHLIGDPDQRNSFSSRRRSLRFQELLRRFPDLRSMRVLDLGGTPEFWRSAPVAPAYVTTVNLDPKYDPDESWLDHVVADACEQATLGKTPGDYDLVVSNSLIEHVGGYQRRRDFAEVVRAAAPAHWVQTPNRYFPVEPHYVAPGFQFLPVRTRARLVSRWPLAHERVYTVEDALAQVLTIDLVSTAELRHLFPGSDIWHERLGGLSKSIVAVKA</sequence>
<accession>A0A7Z0WFS5</accession>
<comment type="caution">
    <text evidence="1">The sequence shown here is derived from an EMBL/GenBank/DDBJ whole genome shotgun (WGS) entry which is preliminary data.</text>
</comment>
<dbReference type="InterPro" id="IPR029063">
    <property type="entry name" value="SAM-dependent_MTases_sf"/>
</dbReference>
<evidence type="ECO:0000313" key="1">
    <source>
        <dbReference type="EMBL" id="OLF04434.1"/>
    </source>
</evidence>
<dbReference type="SUPFAM" id="SSF53335">
    <property type="entry name" value="S-adenosyl-L-methionine-dependent methyltransferases"/>
    <property type="match status" value="1"/>
</dbReference>
<proteinExistence type="predicted"/>
<evidence type="ECO:0008006" key="3">
    <source>
        <dbReference type="Google" id="ProtNLM"/>
    </source>
</evidence>
<protein>
    <recommendedName>
        <fullName evidence="3">Methyltransferase family protein</fullName>
    </recommendedName>
</protein>
<name>A0A7Z0WFS5_9PSEU</name>
<evidence type="ECO:0000313" key="2">
    <source>
        <dbReference type="Proteomes" id="UP000185696"/>
    </source>
</evidence>
<dbReference type="Proteomes" id="UP000185696">
    <property type="component" value="Unassembled WGS sequence"/>
</dbReference>
<dbReference type="OrthoDB" id="7260171at2"/>